<name>A0A6J5ZH67_9ZZZZ</name>
<dbReference type="Pfam" id="PF01323">
    <property type="entry name" value="DSBA"/>
    <property type="match status" value="1"/>
</dbReference>
<accession>A0A6J5ZH67</accession>
<dbReference type="SUPFAM" id="SSF52833">
    <property type="entry name" value="Thioredoxin-like"/>
    <property type="match status" value="1"/>
</dbReference>
<dbReference type="EMBL" id="CAESAN010000042">
    <property type="protein sequence ID" value="CAB4341935.1"/>
    <property type="molecule type" value="Genomic_DNA"/>
</dbReference>
<gene>
    <name evidence="2" type="ORF">UFOPK3547_00656</name>
</gene>
<dbReference type="InterPro" id="IPR001853">
    <property type="entry name" value="DSBA-like_thioredoxin_dom"/>
</dbReference>
<reference evidence="2" key="1">
    <citation type="submission" date="2020-05" db="EMBL/GenBank/DDBJ databases">
        <authorList>
            <person name="Chiriac C."/>
            <person name="Salcher M."/>
            <person name="Ghai R."/>
            <person name="Kavagutti S V."/>
        </authorList>
    </citation>
    <scope>NUCLEOTIDE SEQUENCE</scope>
</reference>
<sequence>MAAPRVDYFYSFRSPYSYLSGPRAFALADDFEIDLRFRGVIPMMMRGESVPTAKRLHTLRDVKREADRLGMPFGRIHDPLGEGATRTLAVSEHAIDEGRAREFVLSASQAIWAEATDPATDAGLQAICERAGLDWQGCLAALKDPAIAARVEANTDELVDIGHWGVPVLVFEGEQFWGQDRIEDLALVLGDHGLALR</sequence>
<protein>
    <submittedName>
        <fullName evidence="2">Unannotated protein</fullName>
    </submittedName>
</protein>
<dbReference type="PIRSF" id="PIRSF006386">
    <property type="entry name" value="HCCAis_GSTk"/>
    <property type="match status" value="1"/>
</dbReference>
<evidence type="ECO:0000259" key="1">
    <source>
        <dbReference type="Pfam" id="PF01323"/>
    </source>
</evidence>
<dbReference type="InterPro" id="IPR014440">
    <property type="entry name" value="HCCAis_GSTk"/>
</dbReference>
<dbReference type="InterPro" id="IPR051924">
    <property type="entry name" value="GST_Kappa/NadH"/>
</dbReference>
<dbReference type="InterPro" id="IPR036249">
    <property type="entry name" value="Thioredoxin-like_sf"/>
</dbReference>
<dbReference type="GO" id="GO:0016491">
    <property type="term" value="F:oxidoreductase activity"/>
    <property type="evidence" value="ECO:0007669"/>
    <property type="project" value="InterPro"/>
</dbReference>
<dbReference type="PANTHER" id="PTHR42943">
    <property type="entry name" value="GLUTATHIONE S-TRANSFERASE KAPPA"/>
    <property type="match status" value="1"/>
</dbReference>
<organism evidence="2">
    <name type="scientific">freshwater metagenome</name>
    <dbReference type="NCBI Taxonomy" id="449393"/>
    <lineage>
        <taxon>unclassified sequences</taxon>
        <taxon>metagenomes</taxon>
        <taxon>ecological metagenomes</taxon>
    </lineage>
</organism>
<dbReference type="Gene3D" id="3.40.30.10">
    <property type="entry name" value="Glutaredoxin"/>
    <property type="match status" value="1"/>
</dbReference>
<proteinExistence type="predicted"/>
<dbReference type="PANTHER" id="PTHR42943:SF2">
    <property type="entry name" value="GLUTATHIONE S-TRANSFERASE KAPPA 1"/>
    <property type="match status" value="1"/>
</dbReference>
<evidence type="ECO:0000313" key="2">
    <source>
        <dbReference type="EMBL" id="CAB4341935.1"/>
    </source>
</evidence>
<feature type="domain" description="DSBA-like thioredoxin" evidence="1">
    <location>
        <begin position="6"/>
        <end position="187"/>
    </location>
</feature>
<dbReference type="AlphaFoldDB" id="A0A6J5ZH67"/>